<evidence type="ECO:0000259" key="5">
    <source>
        <dbReference type="Pfam" id="PF01191"/>
    </source>
</evidence>
<sequence>MSSGGRRRKTEERFRRILEHEYMPKAEIVPKEEVKEILRQLNAKVFQLPWIRASDPLARAIGAKPGNVIRIIRKSDTAGEFVTYRFVVPG</sequence>
<keyword evidence="3 4" id="KW-0804">Transcription</keyword>
<comment type="similarity">
    <text evidence="4">Belongs to the archaeal Rpo5/eukaryotic RPB5 RNA polymerase subunit family.</text>
</comment>
<dbReference type="PANTHER" id="PTHR10535:SF0">
    <property type="entry name" value="DNA-DIRECTED RNA POLYMERASES I, II, AND III SUBUNIT RPABC1"/>
    <property type="match status" value="1"/>
</dbReference>
<evidence type="ECO:0000256" key="1">
    <source>
        <dbReference type="ARBA" id="ARBA00022478"/>
    </source>
</evidence>
<dbReference type="HOGENOM" id="CLU_058320_4_0_2"/>
<dbReference type="AlphaFoldDB" id="E1QR98"/>
<dbReference type="NCBIfam" id="NF007129">
    <property type="entry name" value="PRK09570.1"/>
    <property type="match status" value="1"/>
</dbReference>
<keyword evidence="7" id="KW-1185">Reference proteome</keyword>
<feature type="domain" description="RNA polymerase subunit H/Rpb5 C-terminal" evidence="5">
    <location>
        <begin position="16"/>
        <end position="87"/>
    </location>
</feature>
<comment type="function">
    <text evidence="4">DNA-dependent RNA polymerase (RNAP) catalyzes the transcription of DNA into RNA using the four ribonucleoside triphosphates as substrates.</text>
</comment>
<proteinExistence type="inferred from homology"/>
<dbReference type="GO" id="GO:0006362">
    <property type="term" value="P:transcription elongation by RNA polymerase I"/>
    <property type="evidence" value="ECO:0007669"/>
    <property type="project" value="TreeGrafter"/>
</dbReference>
<dbReference type="eggNOG" id="arCOG04258">
    <property type="taxonomic scope" value="Archaea"/>
</dbReference>
<dbReference type="KEGG" id="vdi:Vdis_1209"/>
<dbReference type="GO" id="GO:0003899">
    <property type="term" value="F:DNA-directed RNA polymerase activity"/>
    <property type="evidence" value="ECO:0007669"/>
    <property type="project" value="UniProtKB-UniRule"/>
</dbReference>
<comment type="subcellular location">
    <subcellularLocation>
        <location evidence="4">Cytoplasm</location>
    </subcellularLocation>
</comment>
<dbReference type="RefSeq" id="WP_013336320.1">
    <property type="nucleotide sequence ID" value="NC_014537.1"/>
</dbReference>
<dbReference type="Gene3D" id="3.90.940.20">
    <property type="entry name" value="RPB5-like RNA polymerase subunit"/>
    <property type="match status" value="1"/>
</dbReference>
<dbReference type="GO" id="GO:0003677">
    <property type="term" value="F:DNA binding"/>
    <property type="evidence" value="ECO:0007669"/>
    <property type="project" value="InterPro"/>
</dbReference>
<dbReference type="InterPro" id="IPR014381">
    <property type="entry name" value="Arch_Rpo5/euc_Rpb5"/>
</dbReference>
<evidence type="ECO:0000256" key="2">
    <source>
        <dbReference type="ARBA" id="ARBA00022695"/>
    </source>
</evidence>
<keyword evidence="2 4" id="KW-0548">Nucleotidyltransferase</keyword>
<reference evidence="7" key="2">
    <citation type="journal article" date="2010" name="Stand. Genomic Sci.">
        <title>Complete genome sequence of Vulcanisaeta distributa type strain (IC-017T).</title>
        <authorList>
            <person name="Mavromatis K."/>
            <person name="Sikorski J."/>
            <person name="Pabst E."/>
            <person name="Teshima H."/>
            <person name="Lapidus A."/>
            <person name="Lucas S."/>
            <person name="Nolan M."/>
            <person name="Glavina Del Rio T."/>
            <person name="Cheng J."/>
            <person name="Bruce D."/>
            <person name="Goodwin L."/>
            <person name="Pitluck S."/>
            <person name="Liolios K."/>
            <person name="Ivanova N."/>
            <person name="Mikhailova N."/>
            <person name="Pati A."/>
            <person name="Chen A."/>
            <person name="Palaniappan K."/>
            <person name="Land M."/>
            <person name="Hauser L."/>
            <person name="Chang Y."/>
            <person name="Jeffries C."/>
            <person name="Rohde M."/>
            <person name="Spring S."/>
            <person name="Goker M."/>
            <person name="Wirth R."/>
            <person name="Woyke T."/>
            <person name="Bristow J."/>
            <person name="Eisen J."/>
            <person name="Markowitz V."/>
            <person name="Hugenholtz P."/>
            <person name="Klenk H."/>
            <person name="Kyrpides N."/>
        </authorList>
    </citation>
    <scope>NUCLEOTIDE SEQUENCE [LARGE SCALE GENOMIC DNA]</scope>
    <source>
        <strain evidence="7">DSM 14429 / JCM 11212 / NBRC 100878 / IC-017</strain>
    </source>
</reference>
<dbReference type="Pfam" id="PF01191">
    <property type="entry name" value="RNA_pol_Rpb5_C"/>
    <property type="match status" value="1"/>
</dbReference>
<accession>E1QR98</accession>
<evidence type="ECO:0000313" key="7">
    <source>
        <dbReference type="Proteomes" id="UP000006681"/>
    </source>
</evidence>
<dbReference type="STRING" id="572478.Vdis_1209"/>
<dbReference type="InterPro" id="IPR000783">
    <property type="entry name" value="RNA_pol_subH/Rpb5_C"/>
</dbReference>
<dbReference type="InterPro" id="IPR035913">
    <property type="entry name" value="RPB5-like_sf"/>
</dbReference>
<dbReference type="EC" id="2.7.7.6" evidence="4"/>
<evidence type="ECO:0000313" key="6">
    <source>
        <dbReference type="EMBL" id="ADN50595.1"/>
    </source>
</evidence>
<dbReference type="Proteomes" id="UP000006681">
    <property type="component" value="Chromosome"/>
</dbReference>
<dbReference type="GO" id="GO:0005737">
    <property type="term" value="C:cytoplasm"/>
    <property type="evidence" value="ECO:0007669"/>
    <property type="project" value="UniProtKB-SubCell"/>
</dbReference>
<evidence type="ECO:0000256" key="3">
    <source>
        <dbReference type="ARBA" id="ARBA00023163"/>
    </source>
</evidence>
<evidence type="ECO:0000256" key="4">
    <source>
        <dbReference type="HAMAP-Rule" id="MF_00025"/>
    </source>
</evidence>
<dbReference type="GO" id="GO:0006366">
    <property type="term" value="P:transcription by RNA polymerase II"/>
    <property type="evidence" value="ECO:0007669"/>
    <property type="project" value="TreeGrafter"/>
</dbReference>
<dbReference type="OrthoDB" id="30537at2157"/>
<name>E1QR98_VULDI</name>
<dbReference type="EMBL" id="CP002100">
    <property type="protein sequence ID" value="ADN50595.1"/>
    <property type="molecule type" value="Genomic_DNA"/>
</dbReference>
<gene>
    <name evidence="4" type="primary">rpo5</name>
    <name evidence="4" type="synonym">rpoH</name>
    <name evidence="6" type="ordered locus">Vdis_1209</name>
</gene>
<comment type="catalytic activity">
    <reaction evidence="4">
        <text>RNA(n) + a ribonucleoside 5'-triphosphate = RNA(n+1) + diphosphate</text>
        <dbReference type="Rhea" id="RHEA:21248"/>
        <dbReference type="Rhea" id="RHEA-COMP:14527"/>
        <dbReference type="Rhea" id="RHEA-COMP:17342"/>
        <dbReference type="ChEBI" id="CHEBI:33019"/>
        <dbReference type="ChEBI" id="CHEBI:61557"/>
        <dbReference type="ChEBI" id="CHEBI:140395"/>
        <dbReference type="EC" id="2.7.7.6"/>
    </reaction>
</comment>
<protein>
    <recommendedName>
        <fullName evidence="4">DNA-directed RNA polymerase subunit Rpo5</fullName>
        <ecNumber evidence="4">2.7.7.6</ecNumber>
    </recommendedName>
    <alternativeName>
        <fullName evidence="4">DNA-directed RNA polymerase subunit H</fullName>
    </alternativeName>
</protein>
<reference evidence="6 7" key="1">
    <citation type="journal article" date="2010" name="Stand. Genomic Sci.">
        <title>Complete genome sequence of Vulcanisaeta distributa type strain (IC-017).</title>
        <authorList>
            <person name="Mavromatis K."/>
            <person name="Sikorski J."/>
            <person name="Pabst E."/>
            <person name="Teshima H."/>
            <person name="Lapidus A."/>
            <person name="Lucas S."/>
            <person name="Nolan M."/>
            <person name="Glavina Del Rio T."/>
            <person name="Cheng J.F."/>
            <person name="Bruce D."/>
            <person name="Goodwin L."/>
            <person name="Pitluck S."/>
            <person name="Liolios K."/>
            <person name="Ivanova N."/>
            <person name="Mikhailova N."/>
            <person name="Pati A."/>
            <person name="Chen A."/>
            <person name="Palaniappan K."/>
            <person name="Land M."/>
            <person name="Hauser L."/>
            <person name="Chang Y.J."/>
            <person name="Jeffries C.D."/>
            <person name="Rohde M."/>
            <person name="Spring S."/>
            <person name="Goker M."/>
            <person name="Wirth R."/>
            <person name="Woyke T."/>
            <person name="Bristow J."/>
            <person name="Eisen J.A."/>
            <person name="Markowitz V."/>
            <person name="Hugenholtz P."/>
            <person name="Klenk H.P."/>
            <person name="Kyrpides N.C."/>
        </authorList>
    </citation>
    <scope>NUCLEOTIDE SEQUENCE [LARGE SCALE GENOMIC DNA]</scope>
    <source>
        <strain evidence="7">DSM 14429 / JCM 11212 / NBRC 100878 / IC-017</strain>
    </source>
</reference>
<dbReference type="GO" id="GO:0000428">
    <property type="term" value="C:DNA-directed RNA polymerase complex"/>
    <property type="evidence" value="ECO:0007669"/>
    <property type="project" value="UniProtKB-KW"/>
</dbReference>
<dbReference type="HAMAP" id="MF_00025">
    <property type="entry name" value="RNApol_Rpo5_RPB5"/>
    <property type="match status" value="1"/>
</dbReference>
<organism evidence="6 7">
    <name type="scientific">Vulcanisaeta distributa (strain DSM 14429 / JCM 11212 / NBRC 100878 / IC-017)</name>
    <dbReference type="NCBI Taxonomy" id="572478"/>
    <lineage>
        <taxon>Archaea</taxon>
        <taxon>Thermoproteota</taxon>
        <taxon>Thermoprotei</taxon>
        <taxon>Thermoproteales</taxon>
        <taxon>Thermoproteaceae</taxon>
        <taxon>Vulcanisaeta</taxon>
    </lineage>
</organism>
<dbReference type="SUPFAM" id="SSF55287">
    <property type="entry name" value="RPB5-like RNA polymerase subunit"/>
    <property type="match status" value="1"/>
</dbReference>
<keyword evidence="4 6" id="KW-0808">Transferase</keyword>
<keyword evidence="4" id="KW-0963">Cytoplasm</keyword>
<dbReference type="GO" id="GO:0042797">
    <property type="term" value="P:tRNA transcription by RNA polymerase III"/>
    <property type="evidence" value="ECO:0007669"/>
    <property type="project" value="TreeGrafter"/>
</dbReference>
<dbReference type="PANTHER" id="PTHR10535">
    <property type="entry name" value="DNA-DIRECTED RNA POLYMERASES I, II, AND III SUBUNIT RPABC1"/>
    <property type="match status" value="1"/>
</dbReference>
<dbReference type="GeneID" id="9752141"/>
<comment type="subunit">
    <text evidence="4">Part of the RNA polymerase complex.</text>
</comment>
<keyword evidence="1 4" id="KW-0240">DNA-directed RNA polymerase</keyword>